<keyword evidence="1" id="KW-0479">Metal-binding</keyword>
<organism evidence="5 6">
    <name type="scientific">Plasmodium knowlesi (strain H)</name>
    <dbReference type="NCBI Taxonomy" id="5851"/>
    <lineage>
        <taxon>Eukaryota</taxon>
        <taxon>Sar</taxon>
        <taxon>Alveolata</taxon>
        <taxon>Apicomplexa</taxon>
        <taxon>Aconoidasida</taxon>
        <taxon>Haemosporida</taxon>
        <taxon>Plasmodiidae</taxon>
        <taxon>Plasmodium</taxon>
        <taxon>Plasmodium (Plasmodium)</taxon>
    </lineage>
</organism>
<protein>
    <submittedName>
        <fullName evidence="5">Zinc finger protein, putative</fullName>
    </submittedName>
</protein>
<accession>B3L9H9</accession>
<feature type="coiled-coil region" evidence="2">
    <location>
        <begin position="264"/>
        <end position="291"/>
    </location>
</feature>
<feature type="compositionally biased region" description="Acidic residues" evidence="3">
    <location>
        <begin position="554"/>
        <end position="566"/>
    </location>
</feature>
<dbReference type="RefSeq" id="XP_002260285.1">
    <property type="nucleotide sequence ID" value="XM_002260249.1"/>
</dbReference>
<keyword evidence="2" id="KW-0175">Coiled coil</keyword>
<accession>A0A1A7VL68</accession>
<dbReference type="VEuPathDB" id="PlasmoDB:PKNH_1223200"/>
<dbReference type="EMBL" id="AM910994">
    <property type="protein sequence ID" value="CAA9989560.1"/>
    <property type="molecule type" value="Genomic_DNA"/>
</dbReference>
<dbReference type="GeneID" id="7322054"/>
<accession>A0A384KAC4</accession>
<feature type="region of interest" description="Disordered" evidence="3">
    <location>
        <begin position="1283"/>
        <end position="1306"/>
    </location>
</feature>
<dbReference type="PROSITE" id="PS50157">
    <property type="entry name" value="ZINC_FINGER_C2H2_2"/>
    <property type="match status" value="1"/>
</dbReference>
<evidence type="ECO:0000313" key="6">
    <source>
        <dbReference type="Proteomes" id="UP000031513"/>
    </source>
</evidence>
<dbReference type="OMA" id="YFPSKNY"/>
<proteinExistence type="predicted"/>
<dbReference type="KEGG" id="pkn:PKNH_1223200"/>
<keyword evidence="6" id="KW-1185">Reference proteome</keyword>
<feature type="compositionally biased region" description="Basic residues" evidence="3">
    <location>
        <begin position="1293"/>
        <end position="1306"/>
    </location>
</feature>
<evidence type="ECO:0000259" key="4">
    <source>
        <dbReference type="PROSITE" id="PS50157"/>
    </source>
</evidence>
<dbReference type="OrthoDB" id="377210at2759"/>
<dbReference type="PROSITE" id="PS00028">
    <property type="entry name" value="ZINC_FINGER_C2H2_1"/>
    <property type="match status" value="1"/>
</dbReference>
<name>A0A384KAC4_PLAKH</name>
<feature type="compositionally biased region" description="Basic and acidic residues" evidence="3">
    <location>
        <begin position="1283"/>
        <end position="1292"/>
    </location>
</feature>
<dbReference type="Proteomes" id="UP000031513">
    <property type="component" value="Chromosome 12"/>
</dbReference>
<evidence type="ECO:0000256" key="1">
    <source>
        <dbReference type="PROSITE-ProRule" id="PRU00042"/>
    </source>
</evidence>
<dbReference type="InParanoid" id="A0A384KAC4"/>
<gene>
    <name evidence="5" type="ORF">PKNH_1223200</name>
</gene>
<keyword evidence="1" id="KW-0862">Zinc</keyword>
<sequence length="1306" mass="151657">MDEEILNKYAKNSNINIIPYSNFFVAHKRNALGEEYLSRDNVGHVKKRAKISLYDNFEFLKKQRLSENDICIDHFKDMDKYINHVKELRSIYNFLFSDNLTNEHDILYVNRKFCTIQCNEIIDRNIFFENSAEKCSNNGLYNFAKSGVNVSGGALIRKKGVGEMEAHGVSAGGKNVDWTRSSLIICPQGGKSIRTANANVNANVNVNVRRDDSIDNYHMGGEEKFGNGPEGRNRIPAFGKRILNSVSNQILYIDDLSPYDILLLVSLVTQLQNEQKENEKEEKNLEVLANIDEFQVNSHSLKEIFRSYFKEKSFQCFMCGLRFSSSVEKLNHLENHYEKNKYYTSGGIEKPGANRNRKKIIYLDHMSISIEFFICKEYSIFEDVYENIVTKNCNSFNYNAKWEADRKTTIHVEKRNYEGVNDSALSKSAKRENDGTNYGANFASRTIGLMDDEGVGDVGNATGGDFNMVYHAGKANSLAHSKREPPPETLAFYISSAGEKLKEGEDAPFDQNVQDVFHFGKGSNEMDNFFWAKGNNQGQNKKNEKKKKKLQNVENDDDDDSSSDNDNDNKNNNNNDSDNDGEINFFNFIYGNQNTHDVSLCNYYTVSDDNNVHINYIDGEIMFKNILKCLEIKDIRNYVFPSWIPRRSIRNFLVRPVTEMYGHQVTSTNSFPNLAVAKGMGNLFMNKYSPEDASFVDKLAVHSNVWNLCTRGEFYLSKQLVPMNVFFSLSMIGGRDGKRGETTNRRKYEQGFFFDHALDGKADTMRGEFQMEKANWGGAPLQDISIKISEELGEEPVEGKSKQIDGLSNKVHLSKDIREGGNTKRLEKIDYSMDDFSVYPYSRHNVGCEHEDDVEQMIMRSFLYMFDEKYFAQTKALKETFLFYLRSNYLEMSHQLNKHVNLNDIEEKLYSYIQNNFTQKMPIFDTNNYQPNECFLCKEKLHFDYSYEYNDLYYTDTVAVDLNNLLENEEDKDPTNTYNFNFNAKKIDELSDKCIYNDPSFDILDNGIREAEIFFQKMQNGDTCSGNGVSQQEEEKNTTCDNHLGGKHKKVHSSLHMNDLLENVKKIIGENCVLKRTIIESALKYNCQIKNIRRGKKKKKKDDHIHHYNNLFKSFCIPYETVSILQDIQKENKNRSNVNVNNVSQYDINHEYANDEIDDFVNYFENATQQVTNSVLENIYSGKKMDKHIFTHMTNCYINDDNEKKDSFTHIYFPSRNYLYTNFTYFHHQCFKNYVQYFIFPYYFLTKLDDHLFKKIVISSVKQFFKAYHRICKFGTCGVKHAGENHPCEKKRPTPKASKRQRRRHF</sequence>
<evidence type="ECO:0000256" key="2">
    <source>
        <dbReference type="SAM" id="Coils"/>
    </source>
</evidence>
<reference evidence="5 6" key="1">
    <citation type="journal article" date="2008" name="Nature">
        <title>The genome of Plasmodium knowlesi strain H, a zoonotic malaria parasite with host range from monkey to man.</title>
        <authorList>
            <person name="Pain A."/>
            <person name="Boehme U."/>
            <person name="Berry A.E."/>
            <person name="Mungall K."/>
            <person name="Finn R."/>
            <person name="Jackson A.P."/>
            <person name="Mourier T."/>
            <person name="Mistry J."/>
            <person name="Pasini E.M."/>
            <person name="Aslett M."/>
            <person name="Balasubrammaniam S."/>
            <person name="Borgwardt K."/>
            <person name="Brooks K."/>
            <person name="Carret C."/>
            <person name="Carver T.J."/>
            <person name="Cherevach I."/>
            <person name="Chillingworth T."/>
            <person name="Clarke T.G."/>
            <person name="Galinski M.R."/>
            <person name="Hall N."/>
            <person name="Harper D."/>
            <person name="Harris D."/>
            <person name="Hauser H."/>
            <person name="Ivens A."/>
            <person name="Janssen C.S."/>
            <person name="Keane T."/>
            <person name="Larke N."/>
            <person name="Lapp S."/>
            <person name="Marti M."/>
            <person name="Moule S."/>
            <person name="Meyer I.M."/>
            <person name="Ormond D."/>
            <person name="Peters N."/>
            <person name="Sanders M."/>
            <person name="Sanders S."/>
            <person name="Sergeant T.J."/>
            <person name="Simmonds M."/>
            <person name="Smith F."/>
            <person name="Squares R."/>
            <person name="Thurston S."/>
            <person name="Tivey A.R."/>
            <person name="Walker D."/>
            <person name="White B."/>
            <person name="Zuiderwijk E."/>
            <person name="Churcher C."/>
            <person name="Quail M.A."/>
            <person name="Cowman A.F."/>
            <person name="Turner C.M.R."/>
            <person name="Rajandream M.A."/>
            <person name="Kocken C.H.M."/>
            <person name="Thomas A.W."/>
            <person name="Newbold C.I."/>
            <person name="Barrell B.G."/>
            <person name="Berriman M."/>
        </authorList>
    </citation>
    <scope>NUCLEOTIDE SEQUENCE [LARGE SCALE GENOMIC DNA]</scope>
    <source>
        <strain evidence="5 6">H</strain>
    </source>
</reference>
<dbReference type="GO" id="GO:0008270">
    <property type="term" value="F:zinc ion binding"/>
    <property type="evidence" value="ECO:0007669"/>
    <property type="project" value="UniProtKB-KW"/>
</dbReference>
<dbReference type="InterPro" id="IPR013087">
    <property type="entry name" value="Znf_C2H2_type"/>
</dbReference>
<keyword evidence="1" id="KW-0863">Zinc-finger</keyword>
<feature type="domain" description="C2H2-type" evidence="4">
    <location>
        <begin position="314"/>
        <end position="341"/>
    </location>
</feature>
<feature type="region of interest" description="Disordered" evidence="3">
    <location>
        <begin position="528"/>
        <end position="579"/>
    </location>
</feature>
<evidence type="ECO:0000313" key="5">
    <source>
        <dbReference type="EMBL" id="CAA9989560.1"/>
    </source>
</evidence>
<evidence type="ECO:0000256" key="3">
    <source>
        <dbReference type="SAM" id="MobiDB-lite"/>
    </source>
</evidence>
<dbReference type="FunCoup" id="A0A384KAC4">
    <property type="interactions" value="1"/>
</dbReference>